<dbReference type="InterPro" id="IPR001296">
    <property type="entry name" value="Glyco_trans_1"/>
</dbReference>
<feature type="domain" description="Glycosyl transferase family 1" evidence="1">
    <location>
        <begin position="182"/>
        <end position="344"/>
    </location>
</feature>
<dbReference type="Pfam" id="PF00534">
    <property type="entry name" value="Glycos_transf_1"/>
    <property type="match status" value="1"/>
</dbReference>
<evidence type="ECO:0000259" key="1">
    <source>
        <dbReference type="Pfam" id="PF00534"/>
    </source>
</evidence>
<dbReference type="Pfam" id="PF13439">
    <property type="entry name" value="Glyco_transf_4"/>
    <property type="match status" value="1"/>
</dbReference>
<dbReference type="OrthoDB" id="5290958at2"/>
<dbReference type="AlphaFoldDB" id="A0A518N205"/>
<dbReference type="Gene3D" id="3.40.50.2000">
    <property type="entry name" value="Glycogen Phosphorylase B"/>
    <property type="match status" value="2"/>
</dbReference>
<keyword evidence="4" id="KW-1185">Reference proteome</keyword>
<evidence type="ECO:0000313" key="3">
    <source>
        <dbReference type="EMBL" id="QDW65929.1"/>
    </source>
</evidence>
<dbReference type="CDD" id="cd03811">
    <property type="entry name" value="GT4_GT28_WabH-like"/>
    <property type="match status" value="1"/>
</dbReference>
<name>A0A518N205_9GAMM</name>
<proteinExistence type="predicted"/>
<dbReference type="InterPro" id="IPR028098">
    <property type="entry name" value="Glyco_trans_4-like_N"/>
</dbReference>
<protein>
    <submittedName>
        <fullName evidence="3">Glycosyltransferase</fullName>
    </submittedName>
</protein>
<dbReference type="GO" id="GO:0016757">
    <property type="term" value="F:glycosyltransferase activity"/>
    <property type="evidence" value="ECO:0007669"/>
    <property type="project" value="InterPro"/>
</dbReference>
<dbReference type="SUPFAM" id="SSF53756">
    <property type="entry name" value="UDP-Glycosyltransferase/glycogen phosphorylase"/>
    <property type="match status" value="1"/>
</dbReference>
<feature type="domain" description="Glycosyltransferase subfamily 4-like N-terminal" evidence="2">
    <location>
        <begin position="15"/>
        <end position="169"/>
    </location>
</feature>
<dbReference type="Proteomes" id="UP000316584">
    <property type="component" value="Chromosome"/>
</dbReference>
<dbReference type="KEGG" id="lug:FPZ22_02660"/>
<reference evidence="3 4" key="1">
    <citation type="submission" date="2019-07" db="EMBL/GenBank/DDBJ databases">
        <title>Full genome sequence of Luteimonas sp. Gr-4.</title>
        <authorList>
            <person name="Im W.-T."/>
        </authorList>
    </citation>
    <scope>NUCLEOTIDE SEQUENCE [LARGE SCALE GENOMIC DNA]</scope>
    <source>
        <strain evidence="3 4">Gr-4</strain>
    </source>
</reference>
<organism evidence="3 4">
    <name type="scientific">Luteimonas granuli</name>
    <dbReference type="NCBI Taxonomy" id="1176533"/>
    <lineage>
        <taxon>Bacteria</taxon>
        <taxon>Pseudomonadati</taxon>
        <taxon>Pseudomonadota</taxon>
        <taxon>Gammaproteobacteria</taxon>
        <taxon>Lysobacterales</taxon>
        <taxon>Lysobacteraceae</taxon>
        <taxon>Luteimonas</taxon>
    </lineage>
</organism>
<sequence length="391" mass="41928">MPRERLLLVIDGMEVGGSQRQIQHLLAGLDRTRWEPELAFFRCESFMVEDIRRSGVPVHYLPKRRRVDLRFLVAFARLLRRRDYALIHAYSLTAELWSMLGRGLSGRGPLLVASERSFDLDSRAWYWLLKRIVIAHSAAVIANSRAGAHSTTRRAHARADTVAIVGNAVAVPAPLSPDRRAALRRSLGAPEGRVIGLFVGRLVEAKNLPLLIAALATLGPGERPWIAFAGDGPLHASIEGLAAKAGVSGSIRLLGERRDAIRLMQAADFLVLPSNFEGQSNALLEAMAAGCPVIASAAGGTPELVDDGRTGLLFPVGDASALAAGIRRLVADPGLRDGLGRAAAAWVAQHHSSAALAAATSAVYERCLASRTGQETAPRRGRLVHAPQPPE</sequence>
<dbReference type="PANTHER" id="PTHR45947:SF3">
    <property type="entry name" value="SULFOQUINOVOSYL TRANSFERASE SQD2"/>
    <property type="match status" value="1"/>
</dbReference>
<dbReference type="EMBL" id="CP042218">
    <property type="protein sequence ID" value="QDW65929.1"/>
    <property type="molecule type" value="Genomic_DNA"/>
</dbReference>
<keyword evidence="3" id="KW-0808">Transferase</keyword>
<evidence type="ECO:0000259" key="2">
    <source>
        <dbReference type="Pfam" id="PF13439"/>
    </source>
</evidence>
<dbReference type="RefSeq" id="WP_144889998.1">
    <property type="nucleotide sequence ID" value="NZ_CP042218.1"/>
</dbReference>
<dbReference type="InterPro" id="IPR050194">
    <property type="entry name" value="Glycosyltransferase_grp1"/>
</dbReference>
<dbReference type="PANTHER" id="PTHR45947">
    <property type="entry name" value="SULFOQUINOVOSYL TRANSFERASE SQD2"/>
    <property type="match status" value="1"/>
</dbReference>
<evidence type="ECO:0000313" key="4">
    <source>
        <dbReference type="Proteomes" id="UP000316584"/>
    </source>
</evidence>
<accession>A0A518N205</accession>
<gene>
    <name evidence="3" type="ORF">FPZ22_02660</name>
</gene>